<sequence length="237" mass="25679">MTDTAQPGKPGLYERLKSATGHPMAEPILALICFLEAMIVPVFPEVMLAPMILADRTRAWRLATICTVFSVLGGVFGYAIGYFLFDSIGKGIVEFYGAGSGFEQLRESFVANGPFMIMIGAVTPIPFKIITITSGVAGVDIWTFILFSLVGRGLRFFFPCGLFYFFGPVASAFIEKHKKWAGWVMLAAVIGGFAAAPLLFPKHGTEVTDKVIEQTIGTDIIPGKLSTLEQPSPDQRG</sequence>
<dbReference type="GO" id="GO:0005886">
    <property type="term" value="C:plasma membrane"/>
    <property type="evidence" value="ECO:0007669"/>
    <property type="project" value="TreeGrafter"/>
</dbReference>
<gene>
    <name evidence="3" type="ORF">NF348_16455</name>
</gene>
<comment type="caution">
    <text evidence="3">The sequence shown here is derived from an EMBL/GenBank/DDBJ whole genome shotgun (WGS) entry which is preliminary data.</text>
</comment>
<keyword evidence="1" id="KW-0812">Transmembrane</keyword>
<dbReference type="Proteomes" id="UP001060275">
    <property type="component" value="Unassembled WGS sequence"/>
</dbReference>
<feature type="domain" description="VTT" evidence="2">
    <location>
        <begin position="63"/>
        <end position="163"/>
    </location>
</feature>
<accession>A0A9Q4ARS8</accession>
<dbReference type="InterPro" id="IPR051311">
    <property type="entry name" value="DedA_domain"/>
</dbReference>
<dbReference type="InterPro" id="IPR032816">
    <property type="entry name" value="VTT_dom"/>
</dbReference>
<organism evidence="3 4">
    <name type="scientific">Devosia ureilytica</name>
    <dbReference type="NCBI Taxonomy" id="2952754"/>
    <lineage>
        <taxon>Bacteria</taxon>
        <taxon>Pseudomonadati</taxon>
        <taxon>Pseudomonadota</taxon>
        <taxon>Alphaproteobacteria</taxon>
        <taxon>Hyphomicrobiales</taxon>
        <taxon>Devosiaceae</taxon>
        <taxon>Devosia</taxon>
    </lineage>
</organism>
<proteinExistence type="predicted"/>
<evidence type="ECO:0000313" key="3">
    <source>
        <dbReference type="EMBL" id="MCP8888705.1"/>
    </source>
</evidence>
<dbReference type="PANTHER" id="PTHR42709">
    <property type="entry name" value="ALKALINE PHOSPHATASE LIKE PROTEIN"/>
    <property type="match status" value="1"/>
</dbReference>
<protein>
    <submittedName>
        <fullName evidence="3">DedA family protein</fullName>
    </submittedName>
</protein>
<evidence type="ECO:0000256" key="1">
    <source>
        <dbReference type="SAM" id="Phobius"/>
    </source>
</evidence>
<keyword evidence="1" id="KW-1133">Transmembrane helix</keyword>
<reference evidence="3" key="1">
    <citation type="submission" date="2022-06" db="EMBL/GenBank/DDBJ databases">
        <title>Devosia sp. XJ19-45 genome assembly.</title>
        <authorList>
            <person name="Li B."/>
            <person name="Cai M."/>
            <person name="Nie G."/>
            <person name="Li W."/>
        </authorList>
    </citation>
    <scope>NUCLEOTIDE SEQUENCE</scope>
    <source>
        <strain evidence="3">XJ19-45</strain>
    </source>
</reference>
<keyword evidence="1" id="KW-0472">Membrane</keyword>
<dbReference type="RefSeq" id="WP_254675943.1">
    <property type="nucleotide sequence ID" value="NZ_JAMWDU010000006.1"/>
</dbReference>
<evidence type="ECO:0000259" key="2">
    <source>
        <dbReference type="Pfam" id="PF09335"/>
    </source>
</evidence>
<dbReference type="PANTHER" id="PTHR42709:SF11">
    <property type="entry name" value="DEDA FAMILY PROTEIN"/>
    <property type="match status" value="1"/>
</dbReference>
<feature type="transmembrane region" description="Helical" evidence="1">
    <location>
        <begin position="125"/>
        <end position="149"/>
    </location>
</feature>
<name>A0A9Q4ARS8_9HYPH</name>
<dbReference type="AlphaFoldDB" id="A0A9Q4ARS8"/>
<dbReference type="EMBL" id="JAMWDU010000006">
    <property type="protein sequence ID" value="MCP8888705.1"/>
    <property type="molecule type" value="Genomic_DNA"/>
</dbReference>
<keyword evidence="4" id="KW-1185">Reference proteome</keyword>
<dbReference type="Pfam" id="PF09335">
    <property type="entry name" value="VTT_dom"/>
    <property type="match status" value="1"/>
</dbReference>
<feature type="transmembrane region" description="Helical" evidence="1">
    <location>
        <begin position="180"/>
        <end position="200"/>
    </location>
</feature>
<feature type="transmembrane region" description="Helical" evidence="1">
    <location>
        <begin position="60"/>
        <end position="85"/>
    </location>
</feature>
<evidence type="ECO:0000313" key="4">
    <source>
        <dbReference type="Proteomes" id="UP001060275"/>
    </source>
</evidence>
<feature type="transmembrane region" description="Helical" evidence="1">
    <location>
        <begin position="28"/>
        <end position="48"/>
    </location>
</feature>